<dbReference type="Proteomes" id="UP000660680">
    <property type="component" value="Unassembled WGS sequence"/>
</dbReference>
<reference evidence="1" key="2">
    <citation type="submission" date="2020-09" db="EMBL/GenBank/DDBJ databases">
        <authorList>
            <person name="Sun Q."/>
            <person name="Ohkuma M."/>
        </authorList>
    </citation>
    <scope>NUCLEOTIDE SEQUENCE</scope>
    <source>
        <strain evidence="1">JCM 3276</strain>
    </source>
</reference>
<dbReference type="AlphaFoldDB" id="A0A918GIX2"/>
<accession>A0A918GIX2</accession>
<name>A0A918GIX2_9PSEU</name>
<evidence type="ECO:0000313" key="1">
    <source>
        <dbReference type="EMBL" id="GGS35640.1"/>
    </source>
</evidence>
<reference evidence="1" key="1">
    <citation type="journal article" date="2014" name="Int. J. Syst. Evol. Microbiol.">
        <title>Complete genome sequence of Corynebacterium casei LMG S-19264T (=DSM 44701T), isolated from a smear-ripened cheese.</title>
        <authorList>
            <consortium name="US DOE Joint Genome Institute (JGI-PGF)"/>
            <person name="Walter F."/>
            <person name="Albersmeier A."/>
            <person name="Kalinowski J."/>
            <person name="Ruckert C."/>
        </authorList>
    </citation>
    <scope>NUCLEOTIDE SEQUENCE</scope>
    <source>
        <strain evidence="1">JCM 3276</strain>
    </source>
</reference>
<proteinExistence type="predicted"/>
<protein>
    <submittedName>
        <fullName evidence="1">Uncharacterized protein</fullName>
    </submittedName>
</protein>
<gene>
    <name evidence="1" type="ORF">GCM10010171_32800</name>
</gene>
<comment type="caution">
    <text evidence="1">The sequence shown here is derived from an EMBL/GenBank/DDBJ whole genome shotgun (WGS) entry which is preliminary data.</text>
</comment>
<evidence type="ECO:0000313" key="2">
    <source>
        <dbReference type="Proteomes" id="UP000660680"/>
    </source>
</evidence>
<sequence>MIRAALDALSSWACGGRDPVAARVSAVIRHHLGDDTAVRQFVDEAGADGVSERTLTRVRLALEDRMDREPAFRDVLAAALEDAPLAPPVVMTLAPRQDAVVADDVDVVRPLFFGRDDAEHDDQDGLLLTGFMRTTAFTEAVSGRKNLVVGRKGTGKSAICVRLSKGDLVAGQTRVITPDDAAGAELDRFQLAGLTAPTAKSLIWRYVFAVHAARYLVHHHRDAGRRRPKAVAVLDRFLRDNGELEDLDLYDRIAQASRGLSSHFSLEAFGLKVGVDSAKAPQGVRASRQLDVVESGIRRAFRESPGDPRLLLLVDRIEQIWTGDDSSADMVIGLLLAGKHLAMTYGNAVRCVVFLRSDIYDALDFGDADKFHSDEIRLDWTSGQLRELALARASASLGRALRPDELWGEVFPRRIGETPVADYLFERVLPRPRDVIQLLNQCRDTALAEGHHRITEKDVRRAVVVFSRWKITDLPKEYGVRFPFLRELLAAFRDAPYLLTRESVARLFAPLRQELRAGYPRFEAFFEPDLVIELLYAVGFLGVRRDGRYVYAGASETAIHPLESDFCIHPCFRPALNARYPHGDLVHNWLEVSGSVNSGVILQSGHDIVINPER</sequence>
<dbReference type="InterPro" id="IPR059206">
    <property type="entry name" value="Sll1717-like"/>
</dbReference>
<keyword evidence="2" id="KW-1185">Reference proteome</keyword>
<dbReference type="EMBL" id="BMRB01000002">
    <property type="protein sequence ID" value="GGS35640.1"/>
    <property type="molecule type" value="Genomic_DNA"/>
</dbReference>
<dbReference type="RefSeq" id="WP_189211244.1">
    <property type="nucleotide sequence ID" value="NZ_BMRB01000002.1"/>
</dbReference>
<organism evidence="1 2">
    <name type="scientific">Actinokineospora fastidiosa</name>
    <dbReference type="NCBI Taxonomy" id="1816"/>
    <lineage>
        <taxon>Bacteria</taxon>
        <taxon>Bacillati</taxon>
        <taxon>Actinomycetota</taxon>
        <taxon>Actinomycetes</taxon>
        <taxon>Pseudonocardiales</taxon>
        <taxon>Pseudonocardiaceae</taxon>
        <taxon>Actinokineospora</taxon>
    </lineage>
</organism>
<dbReference type="NCBIfam" id="NF047389">
    <property type="entry name" value="ATPase_Sll1717"/>
    <property type="match status" value="1"/>
</dbReference>